<evidence type="ECO:0000313" key="2">
    <source>
        <dbReference type="Proteomes" id="UP000324194"/>
    </source>
</evidence>
<dbReference type="Proteomes" id="UP000324194">
    <property type="component" value="Chromosome 1"/>
</dbReference>
<gene>
    <name evidence="1" type="ORF">AQUSIP_09340</name>
</gene>
<dbReference type="OrthoDB" id="4560214at2"/>
<accession>A0A5E4PFM9</accession>
<name>A0A5E4PFM9_9COXI</name>
<protein>
    <recommendedName>
        <fullName evidence="3">DUF1059 domain-containing protein</fullName>
    </recommendedName>
</protein>
<dbReference type="KEGG" id="asip:AQUSIP_09340"/>
<dbReference type="AlphaFoldDB" id="A0A5E4PFM9"/>
<keyword evidence="2" id="KW-1185">Reference proteome</keyword>
<evidence type="ECO:0008006" key="3">
    <source>
        <dbReference type="Google" id="ProtNLM"/>
    </source>
</evidence>
<sequence>MKQNELGLKNGKWLIANCGNYPSESNCKVVLMAPDNQREDLLDAVVDHAVKCHGHANNRELRNEISKMLETMIVS</sequence>
<dbReference type="RefSeq" id="WP_148338932.1">
    <property type="nucleotide sequence ID" value="NZ_LR699119.1"/>
</dbReference>
<reference evidence="1 2" key="1">
    <citation type="submission" date="2019-08" db="EMBL/GenBank/DDBJ databases">
        <authorList>
            <person name="Guy L."/>
        </authorList>
    </citation>
    <scope>NUCLEOTIDE SEQUENCE [LARGE SCALE GENOMIC DNA]</scope>
    <source>
        <strain evidence="1 2">SGT-108</strain>
    </source>
</reference>
<dbReference type="EMBL" id="LR699119">
    <property type="protein sequence ID" value="VVC75644.1"/>
    <property type="molecule type" value="Genomic_DNA"/>
</dbReference>
<proteinExistence type="predicted"/>
<organism evidence="1 2">
    <name type="scientific">Aquicella siphonis</name>
    <dbReference type="NCBI Taxonomy" id="254247"/>
    <lineage>
        <taxon>Bacteria</taxon>
        <taxon>Pseudomonadati</taxon>
        <taxon>Pseudomonadota</taxon>
        <taxon>Gammaproteobacteria</taxon>
        <taxon>Legionellales</taxon>
        <taxon>Coxiellaceae</taxon>
        <taxon>Aquicella</taxon>
    </lineage>
</organism>
<evidence type="ECO:0000313" key="1">
    <source>
        <dbReference type="EMBL" id="VVC75644.1"/>
    </source>
</evidence>